<comment type="similarity">
    <text evidence="1">Belongs to the PrpF family.</text>
</comment>
<dbReference type="GO" id="GO:0019629">
    <property type="term" value="P:propionate catabolic process, 2-methylcitrate cycle"/>
    <property type="evidence" value="ECO:0007669"/>
    <property type="project" value="InterPro"/>
</dbReference>
<proteinExistence type="inferred from homology"/>
<evidence type="ECO:0000256" key="2">
    <source>
        <dbReference type="ARBA" id="ARBA00023235"/>
    </source>
</evidence>
<dbReference type="Pfam" id="PF04303">
    <property type="entry name" value="PrpF"/>
    <property type="match status" value="1"/>
</dbReference>
<dbReference type="PANTHER" id="PTHR43709:SF2">
    <property type="entry name" value="DUF453 DOMAIN PROTEIN (AFU_ORTHOLOGUE AFUA_6G00360)"/>
    <property type="match status" value="1"/>
</dbReference>
<reference evidence="3 4" key="1">
    <citation type="submission" date="2020-04" db="EMBL/GenBank/DDBJ databases">
        <title>Ramlibacter sp. G-1-2-2 isolated from soil.</title>
        <authorList>
            <person name="Dahal R.H."/>
        </authorList>
    </citation>
    <scope>NUCLEOTIDE SEQUENCE [LARGE SCALE GENOMIC DNA]</scope>
    <source>
        <strain evidence="3 4">G-1-2-2</strain>
    </source>
</reference>
<accession>A0A848HDN3</accession>
<dbReference type="NCBIfam" id="TIGR02334">
    <property type="entry name" value="prpF"/>
    <property type="match status" value="1"/>
</dbReference>
<dbReference type="SUPFAM" id="SSF54506">
    <property type="entry name" value="Diaminopimelate epimerase-like"/>
    <property type="match status" value="2"/>
</dbReference>
<evidence type="ECO:0000313" key="3">
    <source>
        <dbReference type="EMBL" id="NML47590.1"/>
    </source>
</evidence>
<organism evidence="3 4">
    <name type="scientific">Ramlibacter agri</name>
    <dbReference type="NCBI Taxonomy" id="2728837"/>
    <lineage>
        <taxon>Bacteria</taxon>
        <taxon>Pseudomonadati</taxon>
        <taxon>Pseudomonadota</taxon>
        <taxon>Betaproteobacteria</taxon>
        <taxon>Burkholderiales</taxon>
        <taxon>Comamonadaceae</taxon>
        <taxon>Ramlibacter</taxon>
    </lineage>
</organism>
<sequence>MKIRATWMRGGTSKGLFFRAQDLPAEPAARDRMLLRAMGSPDPYGTQIDGLGGATPSTSKVVLVRQSRREDCDVEYLFGAVSIREARIDWSGNCGNLTAAVAPFAIAQGLHRPAAEGTVCVRMWQDNIGQRILTHVAVRAGEVVEEGAFALDGVAFPSSEIRLEFLDPGADPESGGGPLFPTGHLSDLWEAPGFGVCAITLLTAGAPTLFVRAQDLGLSGSELQSQLEVAKAAREALVTLRRRAAMLLGLAASEAEADAASPHVPRVAFVAPPRDYQASGGKAVRADETDLAVRILSLGRLHQAMTGTGAVALAVAAAVPGTVVAEAAGGARESVRFGHPSGVLEVGASVRRGDSGEWQATRVVMSRSARRLMEGEVFVP</sequence>
<dbReference type="Gene3D" id="3.10.310.10">
    <property type="entry name" value="Diaminopimelate Epimerase, Chain A, domain 1"/>
    <property type="match status" value="2"/>
</dbReference>
<keyword evidence="2 3" id="KW-0413">Isomerase</keyword>
<comment type="caution">
    <text evidence="3">The sequence shown here is derived from an EMBL/GenBank/DDBJ whole genome shotgun (WGS) entry which is preliminary data.</text>
</comment>
<evidence type="ECO:0000256" key="1">
    <source>
        <dbReference type="ARBA" id="ARBA00007673"/>
    </source>
</evidence>
<dbReference type="GO" id="GO:0016853">
    <property type="term" value="F:isomerase activity"/>
    <property type="evidence" value="ECO:0007669"/>
    <property type="project" value="UniProtKB-KW"/>
</dbReference>
<dbReference type="RefSeq" id="WP_169421857.1">
    <property type="nucleotide sequence ID" value="NZ_JABBFX010000003.1"/>
</dbReference>
<dbReference type="InterPro" id="IPR007400">
    <property type="entry name" value="PrpF-like"/>
</dbReference>
<name>A0A848HDN3_9BURK</name>
<evidence type="ECO:0000313" key="4">
    <source>
        <dbReference type="Proteomes" id="UP000541185"/>
    </source>
</evidence>
<dbReference type="InterPro" id="IPR012709">
    <property type="entry name" value="PrpF"/>
</dbReference>
<gene>
    <name evidence="3" type="primary">prpF</name>
    <name evidence="3" type="ORF">HHL11_27825</name>
</gene>
<dbReference type="PANTHER" id="PTHR43709">
    <property type="entry name" value="ACONITATE ISOMERASE-RELATED"/>
    <property type="match status" value="1"/>
</dbReference>
<protein>
    <submittedName>
        <fullName evidence="3">2-methylaconitate cis-trans isomerase PrpF</fullName>
    </submittedName>
</protein>
<dbReference type="Proteomes" id="UP000541185">
    <property type="component" value="Unassembled WGS sequence"/>
</dbReference>
<dbReference type="AlphaFoldDB" id="A0A848HDN3"/>
<dbReference type="EMBL" id="JABBFX010000003">
    <property type="protein sequence ID" value="NML47590.1"/>
    <property type="molecule type" value="Genomic_DNA"/>
</dbReference>
<keyword evidence="4" id="KW-1185">Reference proteome</keyword>